<protein>
    <submittedName>
        <fullName evidence="1">Uncharacterized protein</fullName>
    </submittedName>
</protein>
<keyword evidence="2" id="KW-1185">Reference proteome</keyword>
<evidence type="ECO:0000313" key="2">
    <source>
        <dbReference type="Proteomes" id="UP000290365"/>
    </source>
</evidence>
<dbReference type="EMBL" id="CP035758">
    <property type="protein sequence ID" value="QBD81130.1"/>
    <property type="molecule type" value="Genomic_DNA"/>
</dbReference>
<organism evidence="1 2">
    <name type="scientific">Ktedonosporobacter rubrisoli</name>
    <dbReference type="NCBI Taxonomy" id="2509675"/>
    <lineage>
        <taxon>Bacteria</taxon>
        <taxon>Bacillati</taxon>
        <taxon>Chloroflexota</taxon>
        <taxon>Ktedonobacteria</taxon>
        <taxon>Ktedonobacterales</taxon>
        <taxon>Ktedonosporobacteraceae</taxon>
        <taxon>Ktedonosporobacter</taxon>
    </lineage>
</organism>
<dbReference type="Proteomes" id="UP000290365">
    <property type="component" value="Chromosome"/>
</dbReference>
<proteinExistence type="predicted"/>
<dbReference type="KEGG" id="kbs:EPA93_36225"/>
<gene>
    <name evidence="1" type="ORF">EPA93_36225</name>
</gene>
<dbReference type="RefSeq" id="WP_129892192.1">
    <property type="nucleotide sequence ID" value="NZ_CP035758.1"/>
</dbReference>
<dbReference type="AlphaFoldDB" id="A0A4P6K0H7"/>
<accession>A0A4P6K0H7</accession>
<reference evidence="1 2" key="1">
    <citation type="submission" date="2019-01" db="EMBL/GenBank/DDBJ databases">
        <title>Ktedonosporobacter rubrisoli SCAWS-G2.</title>
        <authorList>
            <person name="Huang Y."/>
            <person name="Yan B."/>
        </authorList>
    </citation>
    <scope>NUCLEOTIDE SEQUENCE [LARGE SCALE GENOMIC DNA]</scope>
    <source>
        <strain evidence="1 2">SCAWS-G2</strain>
    </source>
</reference>
<name>A0A4P6K0H7_KTERU</name>
<evidence type="ECO:0000313" key="1">
    <source>
        <dbReference type="EMBL" id="QBD81130.1"/>
    </source>
</evidence>
<sequence length="196" mass="22651">MSRPRLDAEQKKVSFSLAFSPNLIAALEKVRGAKSQSVFVEEWLRQQPQIAAELAAMNDPGFIPPIVRYEQLVERLLAFYSPRKEKLSTIARALLAVHKVIISEQNGVAQELEEQIYVAMEAFWLQERRKYGSGVARGESLEAARPAIKEYVHYYYHVLFLELARGDRKVLHQRLRSLVRGCETVYKEYLRNVSER</sequence>